<gene>
    <name evidence="1" type="ORF">BV22DRAFT_1027782</name>
</gene>
<reference evidence="1" key="1">
    <citation type="journal article" date="2021" name="New Phytol.">
        <title>Evolutionary innovations through gain and loss of genes in the ectomycorrhizal Boletales.</title>
        <authorList>
            <person name="Wu G."/>
            <person name="Miyauchi S."/>
            <person name="Morin E."/>
            <person name="Kuo A."/>
            <person name="Drula E."/>
            <person name="Varga T."/>
            <person name="Kohler A."/>
            <person name="Feng B."/>
            <person name="Cao Y."/>
            <person name="Lipzen A."/>
            <person name="Daum C."/>
            <person name="Hundley H."/>
            <person name="Pangilinan J."/>
            <person name="Johnson J."/>
            <person name="Barry K."/>
            <person name="LaButti K."/>
            <person name="Ng V."/>
            <person name="Ahrendt S."/>
            <person name="Min B."/>
            <person name="Choi I.G."/>
            <person name="Park H."/>
            <person name="Plett J.M."/>
            <person name="Magnuson J."/>
            <person name="Spatafora J.W."/>
            <person name="Nagy L.G."/>
            <person name="Henrissat B."/>
            <person name="Grigoriev I.V."/>
            <person name="Yang Z.L."/>
            <person name="Xu J."/>
            <person name="Martin F.M."/>
        </authorList>
    </citation>
    <scope>NUCLEOTIDE SEQUENCE</scope>
    <source>
        <strain evidence="1">KUC20120723A-06</strain>
    </source>
</reference>
<keyword evidence="2" id="KW-1185">Reference proteome</keyword>
<evidence type="ECO:0000313" key="1">
    <source>
        <dbReference type="EMBL" id="KAH7931017.1"/>
    </source>
</evidence>
<sequence>MPPPASTPTPRAPIGGGKKGEKAVSSSAAAGSKKKKETVKPAPKPKQPPKPRAKPGTKTKAKATADSGPSASTSKTKDAKGGLTAKLASRSRSASVMPTEAQAEEVEAEVDEDDMEDDKLYCVCKTGYDEDRVMIACDRCDEWYHTQCVDMPDLEVDLVDQFICPPCIEKYPQLSLRTTWKRRCLRGLKDPESSSPKSCHKPARGAFSKYCSDECGVKYMQSRMLHWDKLGQSRDKLWEAVKDAEKREGVVVCVQRDSPPVKMELVEEKDRPTPAKRKADKEVERLNAKLEQVVQERESMKKEMDMVVWRDKLVRLASERAEKVDECGWDQRLCFGEEEWMDFNAEVLDSYEVKAKEEDQGDDAMQVDGAVPSHGEWWCSGKKKCERHSGWQKLRAAEVAFDKDIKEGILLKLTTREREIRKGIEDILYPQSGNTSQAPPKPLSAKQPTNGSTRPHTNGEVSGKGKKKKS</sequence>
<dbReference type="EMBL" id="MU266328">
    <property type="protein sequence ID" value="KAH7931017.1"/>
    <property type="molecule type" value="Genomic_DNA"/>
</dbReference>
<dbReference type="Proteomes" id="UP000790709">
    <property type="component" value="Unassembled WGS sequence"/>
</dbReference>
<protein>
    <submittedName>
        <fullName evidence="1">Uncharacterized protein</fullName>
    </submittedName>
</protein>
<evidence type="ECO:0000313" key="2">
    <source>
        <dbReference type="Proteomes" id="UP000790709"/>
    </source>
</evidence>
<comment type="caution">
    <text evidence="1">The sequence shown here is derived from an EMBL/GenBank/DDBJ whole genome shotgun (WGS) entry which is preliminary data.</text>
</comment>
<organism evidence="1 2">
    <name type="scientific">Leucogyrophana mollusca</name>
    <dbReference type="NCBI Taxonomy" id="85980"/>
    <lineage>
        <taxon>Eukaryota</taxon>
        <taxon>Fungi</taxon>
        <taxon>Dikarya</taxon>
        <taxon>Basidiomycota</taxon>
        <taxon>Agaricomycotina</taxon>
        <taxon>Agaricomycetes</taxon>
        <taxon>Agaricomycetidae</taxon>
        <taxon>Boletales</taxon>
        <taxon>Boletales incertae sedis</taxon>
        <taxon>Leucogyrophana</taxon>
    </lineage>
</organism>
<name>A0ACB8BZQ3_9AGAM</name>
<proteinExistence type="predicted"/>
<accession>A0ACB8BZQ3</accession>